<dbReference type="SUPFAM" id="SSF144091">
    <property type="entry name" value="Rhomboid-like"/>
    <property type="match status" value="1"/>
</dbReference>
<protein>
    <submittedName>
        <fullName evidence="6">Placental protein</fullName>
    </submittedName>
</protein>
<comment type="caution">
    <text evidence="6">The sequence shown here is derived from an EMBL/GenBank/DDBJ whole genome shotgun (WGS) entry which is preliminary data.</text>
</comment>
<feature type="transmembrane region" description="Helical" evidence="5">
    <location>
        <begin position="50"/>
        <end position="78"/>
    </location>
</feature>
<keyword evidence="7" id="KW-1185">Reference proteome</keyword>
<dbReference type="GO" id="GO:0005794">
    <property type="term" value="C:Golgi apparatus"/>
    <property type="evidence" value="ECO:0007669"/>
    <property type="project" value="TreeGrafter"/>
</dbReference>
<evidence type="ECO:0000256" key="2">
    <source>
        <dbReference type="ARBA" id="ARBA00022692"/>
    </source>
</evidence>
<dbReference type="SMART" id="SM01160">
    <property type="entry name" value="DUF1751"/>
    <property type="match status" value="1"/>
</dbReference>
<dbReference type="InterPro" id="IPR013861">
    <property type="entry name" value="TMEM115/Pdh1/Rbl19"/>
</dbReference>
<dbReference type="GO" id="GO:0006890">
    <property type="term" value="P:retrograde vesicle-mediated transport, Golgi to endoplasmic reticulum"/>
    <property type="evidence" value="ECO:0007669"/>
    <property type="project" value="InterPro"/>
</dbReference>
<evidence type="ECO:0000256" key="1">
    <source>
        <dbReference type="ARBA" id="ARBA00004141"/>
    </source>
</evidence>
<dbReference type="InterPro" id="IPR035952">
    <property type="entry name" value="Rhomboid-like_sf"/>
</dbReference>
<keyword evidence="3 5" id="KW-1133">Transmembrane helix</keyword>
<dbReference type="Gene3D" id="1.20.1540.10">
    <property type="entry name" value="Rhomboid-like"/>
    <property type="match status" value="1"/>
</dbReference>
<organism evidence="6 7">
    <name type="scientific">Anaeramoeba ignava</name>
    <name type="common">Anaerobic marine amoeba</name>
    <dbReference type="NCBI Taxonomy" id="1746090"/>
    <lineage>
        <taxon>Eukaryota</taxon>
        <taxon>Metamonada</taxon>
        <taxon>Anaeramoebidae</taxon>
        <taxon>Anaeramoeba</taxon>
    </lineage>
</organism>
<evidence type="ECO:0000256" key="3">
    <source>
        <dbReference type="ARBA" id="ARBA00022989"/>
    </source>
</evidence>
<keyword evidence="4 5" id="KW-0472">Membrane</keyword>
<dbReference type="PANTHER" id="PTHR13377">
    <property type="entry name" value="PLACENTAL PROTEIN 6"/>
    <property type="match status" value="1"/>
</dbReference>
<name>A0A9Q0RI44_ANAIG</name>
<dbReference type="GO" id="GO:0016020">
    <property type="term" value="C:membrane"/>
    <property type="evidence" value="ECO:0007669"/>
    <property type="project" value="UniProtKB-SubCell"/>
</dbReference>
<evidence type="ECO:0000313" key="6">
    <source>
        <dbReference type="EMBL" id="KAJ5079409.1"/>
    </source>
</evidence>
<feature type="transmembrane region" description="Helical" evidence="5">
    <location>
        <begin position="90"/>
        <end position="116"/>
    </location>
</feature>
<dbReference type="Proteomes" id="UP001149090">
    <property type="component" value="Unassembled WGS sequence"/>
</dbReference>
<sequence length="249" mass="28478">MQNNIFSNIPVFTKIISILIGVLALLNVFSQETENYFALKVGLTVSPNYFIWNFLTAGYFEISVIGAFFSIFLLIVTGKILEPLWGQKEFFKFIFIINAVTGLGTFFLIFFLNIFIRSKTILYLPFCGFSGITAGFTVAFKQLMPENEVSFVFTTVRVKYLTGIYLLVSTIFLFFGAYQQYPFILLGIYFKTAHPITEKIINKISFWKNDQNQSGNVTGYLSHDSENTLNTEEITKHDSDSNEDMENKN</sequence>
<dbReference type="PANTHER" id="PTHR13377:SF3">
    <property type="entry name" value="TRANSMEMBRANE PROTEIN 115"/>
    <property type="match status" value="1"/>
</dbReference>
<dbReference type="OMA" id="NDRINRP"/>
<keyword evidence="2 5" id="KW-0812">Transmembrane</keyword>
<evidence type="ECO:0000313" key="7">
    <source>
        <dbReference type="Proteomes" id="UP001149090"/>
    </source>
</evidence>
<dbReference type="FunFam" id="1.20.1540.10:FF:000004">
    <property type="entry name" value="Transmembrane protein 115"/>
    <property type="match status" value="1"/>
</dbReference>
<reference evidence="6" key="1">
    <citation type="submission" date="2022-10" db="EMBL/GenBank/DDBJ databases">
        <title>Novel sulphate-reducing endosymbionts in the free-living metamonad Anaeramoeba.</title>
        <authorList>
            <person name="Jerlstrom-Hultqvist J."/>
            <person name="Cepicka I."/>
            <person name="Gallot-Lavallee L."/>
            <person name="Salas-Leiva D."/>
            <person name="Curtis B.A."/>
            <person name="Zahonova K."/>
            <person name="Pipaliya S."/>
            <person name="Dacks J."/>
            <person name="Roger A.J."/>
        </authorList>
    </citation>
    <scope>NUCLEOTIDE SEQUENCE</scope>
    <source>
        <strain evidence="6">BMAN</strain>
    </source>
</reference>
<comment type="subcellular location">
    <subcellularLocation>
        <location evidence="1">Membrane</location>
        <topology evidence="1">Multi-pass membrane protein</topology>
    </subcellularLocation>
</comment>
<gene>
    <name evidence="6" type="ORF">M0811_04430</name>
</gene>
<feature type="transmembrane region" description="Helical" evidence="5">
    <location>
        <begin position="122"/>
        <end position="140"/>
    </location>
</feature>
<dbReference type="Pfam" id="PF08551">
    <property type="entry name" value="DUF1751"/>
    <property type="match status" value="1"/>
</dbReference>
<feature type="transmembrane region" description="Helical" evidence="5">
    <location>
        <begin position="12"/>
        <end position="30"/>
    </location>
</feature>
<dbReference type="EMBL" id="JAPDFW010000033">
    <property type="protein sequence ID" value="KAJ5079409.1"/>
    <property type="molecule type" value="Genomic_DNA"/>
</dbReference>
<dbReference type="AlphaFoldDB" id="A0A9Q0RI44"/>
<evidence type="ECO:0000256" key="5">
    <source>
        <dbReference type="SAM" id="Phobius"/>
    </source>
</evidence>
<proteinExistence type="predicted"/>
<dbReference type="OrthoDB" id="73612at2759"/>
<feature type="transmembrane region" description="Helical" evidence="5">
    <location>
        <begin position="160"/>
        <end position="178"/>
    </location>
</feature>
<accession>A0A9Q0RI44</accession>
<evidence type="ECO:0000256" key="4">
    <source>
        <dbReference type="ARBA" id="ARBA00023136"/>
    </source>
</evidence>